<reference evidence="5" key="1">
    <citation type="submission" date="2017-02" db="EMBL/GenBank/DDBJ databases">
        <title>Comparative genomics and description of representatives of a novel lineage of planctomycetes thriving in anoxic sediments.</title>
        <authorList>
            <person name="Spring S."/>
            <person name="Bunk B."/>
            <person name="Sproer C."/>
        </authorList>
    </citation>
    <scope>NUCLEOTIDE SEQUENCE [LARGE SCALE GENOMIC DNA]</scope>
    <source>
        <strain evidence="5">SM-Chi-D1</strain>
    </source>
</reference>
<proteinExistence type="predicted"/>
<dbReference type="Gene3D" id="3.40.720.10">
    <property type="entry name" value="Alkaline Phosphatase, subunit A"/>
    <property type="match status" value="1"/>
</dbReference>
<organism evidence="4 5">
    <name type="scientific">Limihaloglobus sulfuriphilus</name>
    <dbReference type="NCBI Taxonomy" id="1851148"/>
    <lineage>
        <taxon>Bacteria</taxon>
        <taxon>Pseudomonadati</taxon>
        <taxon>Planctomycetota</taxon>
        <taxon>Phycisphaerae</taxon>
        <taxon>Sedimentisphaerales</taxon>
        <taxon>Sedimentisphaeraceae</taxon>
        <taxon>Limihaloglobus</taxon>
    </lineage>
</organism>
<dbReference type="EMBL" id="CP019646">
    <property type="protein sequence ID" value="AQQ70474.1"/>
    <property type="molecule type" value="Genomic_DNA"/>
</dbReference>
<dbReference type="InterPro" id="IPR000917">
    <property type="entry name" value="Sulfatase_N"/>
</dbReference>
<dbReference type="OrthoDB" id="9762324at2"/>
<name>A0A1Q2MCU0_9BACT</name>
<keyword evidence="1" id="KW-0479">Metal-binding</keyword>
<dbReference type="AlphaFoldDB" id="A0A1Q2MCU0"/>
<accession>A0A1Q2MCU0</accession>
<keyword evidence="2 4" id="KW-0378">Hydrolase</keyword>
<dbReference type="STRING" id="1851148.SMSP2_00826"/>
<gene>
    <name evidence="4" type="ORF">SMSP2_00826</name>
</gene>
<dbReference type="SUPFAM" id="SSF53649">
    <property type="entry name" value="Alkaline phosphatase-like"/>
    <property type="match status" value="1"/>
</dbReference>
<dbReference type="PANTHER" id="PTHR45953:SF1">
    <property type="entry name" value="IDURONATE 2-SULFATASE"/>
    <property type="match status" value="1"/>
</dbReference>
<evidence type="ECO:0000256" key="2">
    <source>
        <dbReference type="ARBA" id="ARBA00022801"/>
    </source>
</evidence>
<dbReference type="RefSeq" id="WP_146682735.1">
    <property type="nucleotide sequence ID" value="NZ_CP019646.1"/>
</dbReference>
<dbReference type="GO" id="GO:0046872">
    <property type="term" value="F:metal ion binding"/>
    <property type="evidence" value="ECO:0007669"/>
    <property type="project" value="UniProtKB-KW"/>
</dbReference>
<dbReference type="Proteomes" id="UP000188181">
    <property type="component" value="Chromosome"/>
</dbReference>
<dbReference type="PANTHER" id="PTHR45953">
    <property type="entry name" value="IDURONATE 2-SULFATASE"/>
    <property type="match status" value="1"/>
</dbReference>
<feature type="domain" description="Sulfatase N-terminal" evidence="3">
    <location>
        <begin position="48"/>
        <end position="392"/>
    </location>
</feature>
<evidence type="ECO:0000313" key="4">
    <source>
        <dbReference type="EMBL" id="AQQ70474.1"/>
    </source>
</evidence>
<dbReference type="KEGG" id="pbas:SMSP2_00826"/>
<keyword evidence="5" id="KW-1185">Reference proteome</keyword>
<evidence type="ECO:0000256" key="1">
    <source>
        <dbReference type="ARBA" id="ARBA00022723"/>
    </source>
</evidence>
<protein>
    <submittedName>
        <fullName evidence="4">Arylsulfatase</fullName>
        <ecNumber evidence="4">3.1.6.1</ecNumber>
    </submittedName>
</protein>
<dbReference type="GO" id="GO:0004065">
    <property type="term" value="F:arylsulfatase activity"/>
    <property type="evidence" value="ECO:0007669"/>
    <property type="project" value="UniProtKB-EC"/>
</dbReference>
<dbReference type="EC" id="3.1.6.1" evidence="4"/>
<dbReference type="GO" id="GO:0005737">
    <property type="term" value="C:cytoplasm"/>
    <property type="evidence" value="ECO:0007669"/>
    <property type="project" value="TreeGrafter"/>
</dbReference>
<evidence type="ECO:0000313" key="5">
    <source>
        <dbReference type="Proteomes" id="UP000188181"/>
    </source>
</evidence>
<dbReference type="InterPro" id="IPR017850">
    <property type="entry name" value="Alkaline_phosphatase_core_sf"/>
</dbReference>
<dbReference type="Pfam" id="PF00884">
    <property type="entry name" value="Sulfatase"/>
    <property type="match status" value="1"/>
</dbReference>
<evidence type="ECO:0000259" key="3">
    <source>
        <dbReference type="Pfam" id="PF00884"/>
    </source>
</evidence>
<sequence length="510" mass="58169">MDRRQFCKLGYTGILSSTIIYNAAGAFESHSSNYAEPSALRKQDSIAPNILWICTDQQRYDTIGALGNKYIRTPNLDRLVKTGVAFNYAYCQSTICTPSRSSFLTGYYPRTVRGTKNGNLKWENAAPLITKILSDYGYDCGLAGKLHLASAKGRPEVRPDDGYRLFHSSLAPLFRPGESESNEYFDWMISKGHDPEKLYAKNGYYPTDLHQTTWCTDKAIDFITEKREGPWLFSLNYFDPHPPLDPPKEYIDRFDIDSIPLPGFQESDLEDNEKLKDVYFQSTCSEPKGNKSRLKLAKYWAQVELIDDNLGRILETLEDTGQRNNTLIIYTSDHGNMVGHHGLTAKGCRFYEGLVRVPLIMSWPDMFLQDLISDALVELVDITPTLLDIIGILPPNSGRPDVAMHGISLMDLLTGKSEPHVHREFTYSSYTKGLLNDESYGTMIRSKKYKLVNYHGSGWGQLFDMENDPGEFVNLWDKPEYQKIKYQLMEKSYDYTVKIIDTGSQYVARY</sequence>